<evidence type="ECO:0000256" key="5">
    <source>
        <dbReference type="ARBA" id="ARBA00022989"/>
    </source>
</evidence>
<evidence type="ECO:0000256" key="11">
    <source>
        <dbReference type="ARBA" id="ARBA00054813"/>
    </source>
</evidence>
<evidence type="ECO:0000256" key="1">
    <source>
        <dbReference type="ARBA" id="ARBA00004651"/>
    </source>
</evidence>
<dbReference type="InterPro" id="IPR000337">
    <property type="entry name" value="GPCR_3"/>
</dbReference>
<evidence type="ECO:0000256" key="9">
    <source>
        <dbReference type="ARBA" id="ARBA00023180"/>
    </source>
</evidence>
<keyword evidence="10" id="KW-0807">Transducer</keyword>
<dbReference type="Pfam" id="PF00003">
    <property type="entry name" value="7tm_3"/>
    <property type="match status" value="1"/>
</dbReference>
<evidence type="ECO:0000256" key="8">
    <source>
        <dbReference type="ARBA" id="ARBA00023170"/>
    </source>
</evidence>
<feature type="region of interest" description="Disordered" evidence="12">
    <location>
        <begin position="478"/>
        <end position="532"/>
    </location>
</feature>
<proteinExistence type="inferred from homology"/>
<feature type="transmembrane region" description="Helical" evidence="13">
    <location>
        <begin position="209"/>
        <end position="233"/>
    </location>
</feature>
<feature type="compositionally biased region" description="Basic and acidic residues" evidence="12">
    <location>
        <begin position="495"/>
        <end position="510"/>
    </location>
</feature>
<dbReference type="InterPro" id="IPR050726">
    <property type="entry name" value="mGluR"/>
</dbReference>
<dbReference type="AlphaFoldDB" id="A0A2H1VDD3"/>
<accession>A0A2H1VDD3</accession>
<dbReference type="SUPFAM" id="SSF81321">
    <property type="entry name" value="Family A G protein-coupled receptor-like"/>
    <property type="match status" value="1"/>
</dbReference>
<feature type="transmembrane region" description="Helical" evidence="13">
    <location>
        <begin position="403"/>
        <end position="423"/>
    </location>
</feature>
<reference evidence="15" key="1">
    <citation type="submission" date="2016-07" db="EMBL/GenBank/DDBJ databases">
        <authorList>
            <person name="Bretaudeau A."/>
        </authorList>
    </citation>
    <scope>NUCLEOTIDE SEQUENCE</scope>
    <source>
        <strain evidence="15">Rice</strain>
        <tissue evidence="15">Whole body</tissue>
    </source>
</reference>
<evidence type="ECO:0000256" key="4">
    <source>
        <dbReference type="ARBA" id="ARBA00022692"/>
    </source>
</evidence>
<dbReference type="InterPro" id="IPR017979">
    <property type="entry name" value="GPCR_3_CS"/>
</dbReference>
<dbReference type="Pfam" id="PF07562">
    <property type="entry name" value="NCD3G"/>
    <property type="match status" value="1"/>
</dbReference>
<dbReference type="Pfam" id="PF01094">
    <property type="entry name" value="ANF_receptor"/>
    <property type="match status" value="1"/>
</dbReference>
<comment type="function">
    <text evidence="11">G-protein coupled receptor for glutamate. Ligand binding causes a conformation change that triggers signaling via guanine nucleotide-binding proteins (G proteins) and modulates the activity of down-stream effectors.</text>
</comment>
<keyword evidence="8" id="KW-0675">Receptor</keyword>
<feature type="region of interest" description="Disordered" evidence="12">
    <location>
        <begin position="576"/>
        <end position="603"/>
    </location>
</feature>
<dbReference type="Gene3D" id="2.10.50.30">
    <property type="entry name" value="GPCR, family 3, nine cysteines domain"/>
    <property type="match status" value="1"/>
</dbReference>
<feature type="transmembrane region" description="Helical" evidence="13">
    <location>
        <begin position="276"/>
        <end position="294"/>
    </location>
</feature>
<dbReference type="PRINTS" id="PR00248">
    <property type="entry name" value="GPCRMGR"/>
</dbReference>
<evidence type="ECO:0000313" key="15">
    <source>
        <dbReference type="EMBL" id="SOQ38848.1"/>
    </source>
</evidence>
<evidence type="ECO:0000256" key="10">
    <source>
        <dbReference type="ARBA" id="ARBA00023224"/>
    </source>
</evidence>
<evidence type="ECO:0000256" key="3">
    <source>
        <dbReference type="ARBA" id="ARBA00022475"/>
    </source>
</evidence>
<dbReference type="GO" id="GO:0004930">
    <property type="term" value="F:G protein-coupled receptor activity"/>
    <property type="evidence" value="ECO:0007669"/>
    <property type="project" value="UniProtKB-KW"/>
</dbReference>
<protein>
    <submittedName>
        <fullName evidence="15">SFRICE_007017</fullName>
    </submittedName>
</protein>
<sequence>MSALDVFSSYKVLPFRRTLPLKSWIFWIVSERNECGYSIERDMHAAVCGGRPGLCDAMRPASGADLLRYLRKVNFTGLTGDQFHFDSNGDGPARYNILHFKQIKKGVYRWVNVGEYLDGELKLDIDDIQFKWGERHPPESVCSAECELGQAKQYVEGESCCWHCFNCTQYEIRSIEETQCTVCPRGTLPNPTKTECRPIPEAYLRPDSAWAIGAMSFSSVGILLTAFVCGVWVRHSSTPVVRASGRELSYVLLAGILMCYLVTFALVFRPTDILCSIQRFGTGFCFTVVYAALLTKTNRISRIFNASKHSAKRPILISPSSQLAICAALISIQVLIVVVWMIVAPAKAMFHYPTREDNMLVCDSYVDASYMIAFFYPIVLIVVCTVYAVLTRKIPEAFNESKHIGFTMYTTCVIWLAFVPLYFGTASHVPLRVTSMAVTISLSASVTLVCLFSPKLYIILIRPERNVRQSIMPVRYSRKPPPALPLPHPPVKKPPTADKETQTDPADFKHLNGQTVQPKNEEKKQEDASKEENKFSQCPFIVTMGPKMQQIEVQLSVEDSFVTAALPYNKAEYQKVEGDTRNVSENSEDRSEEPSVSVSGELEEDLDPVRISTRARYSYELDRYNKHAMLIFEGNSSDAGSTFDDEDPSDDVSAKFKETFEKFHFEVTIYKDLNDDEIASTCERFFQRDFTEYGCVAVMMLPKTRDGVVETCHTPKSEFGVMRYMADLMPPTLQDKPKIYIVQTEGYYVIPRARVWSTLPQDNLEFRLCVPIVSTPDICGRRSKVTCLLEYIHEKISSLGDQIDLQTLLSDSVNEFIRTTQLFDFPLPGFYSSLTKELRFVRKPES</sequence>
<evidence type="ECO:0000256" key="2">
    <source>
        <dbReference type="ARBA" id="ARBA00007242"/>
    </source>
</evidence>
<dbReference type="Gene3D" id="3.40.50.2300">
    <property type="match status" value="1"/>
</dbReference>
<feature type="compositionally biased region" description="Pro residues" evidence="12">
    <location>
        <begin position="479"/>
        <end position="493"/>
    </location>
</feature>
<dbReference type="Gene3D" id="3.40.50.1460">
    <property type="match status" value="1"/>
</dbReference>
<feature type="compositionally biased region" description="Basic and acidic residues" evidence="12">
    <location>
        <begin position="576"/>
        <end position="593"/>
    </location>
</feature>
<dbReference type="PANTHER" id="PTHR24060">
    <property type="entry name" value="METABOTROPIC GLUTAMATE RECEPTOR"/>
    <property type="match status" value="1"/>
</dbReference>
<comment type="subcellular location">
    <subcellularLocation>
        <location evidence="1">Cell membrane</location>
        <topology evidence="1">Multi-pass membrane protein</topology>
    </subcellularLocation>
</comment>
<keyword evidence="4 13" id="KW-0812">Transmembrane</keyword>
<dbReference type="InterPro" id="IPR028082">
    <property type="entry name" value="Peripla_BP_I"/>
</dbReference>
<keyword evidence="6" id="KW-0297">G-protein coupled receptor</keyword>
<evidence type="ECO:0000259" key="14">
    <source>
        <dbReference type="PROSITE" id="PS50259"/>
    </source>
</evidence>
<feature type="transmembrane region" description="Helical" evidence="13">
    <location>
        <begin position="315"/>
        <end position="343"/>
    </location>
</feature>
<evidence type="ECO:0000256" key="12">
    <source>
        <dbReference type="SAM" id="MobiDB-lite"/>
    </source>
</evidence>
<dbReference type="InterPro" id="IPR011600">
    <property type="entry name" value="Pept_C14_caspase"/>
</dbReference>
<keyword evidence="9" id="KW-0325">Glycoprotein</keyword>
<dbReference type="InterPro" id="IPR011500">
    <property type="entry name" value="GPCR_3_9-Cys_dom"/>
</dbReference>
<dbReference type="SUPFAM" id="SSF53822">
    <property type="entry name" value="Periplasmic binding protein-like I"/>
    <property type="match status" value="1"/>
</dbReference>
<dbReference type="InterPro" id="IPR017978">
    <property type="entry name" value="GPCR_3_C"/>
</dbReference>
<evidence type="ECO:0000256" key="7">
    <source>
        <dbReference type="ARBA" id="ARBA00023136"/>
    </source>
</evidence>
<dbReference type="EMBL" id="ODYU01001945">
    <property type="protein sequence ID" value="SOQ38848.1"/>
    <property type="molecule type" value="Genomic_DNA"/>
</dbReference>
<dbReference type="FunFam" id="2.10.50.30:FF:000001">
    <property type="entry name" value="metabotropic glutamate receptor 1"/>
    <property type="match status" value="1"/>
</dbReference>
<feature type="transmembrane region" description="Helical" evidence="13">
    <location>
        <begin position="248"/>
        <end position="270"/>
    </location>
</feature>
<keyword evidence="7 13" id="KW-0472">Membrane</keyword>
<dbReference type="InterPro" id="IPR038550">
    <property type="entry name" value="GPCR_3_9-Cys_sf"/>
</dbReference>
<gene>
    <name evidence="15" type="ORF">SFRICE_007017</name>
</gene>
<dbReference type="GO" id="GO:0006508">
    <property type="term" value="P:proteolysis"/>
    <property type="evidence" value="ECO:0007669"/>
    <property type="project" value="InterPro"/>
</dbReference>
<comment type="similarity">
    <text evidence="2">Belongs to the G-protein coupled receptor 3 family.</text>
</comment>
<feature type="transmembrane region" description="Helical" evidence="13">
    <location>
        <begin position="368"/>
        <end position="391"/>
    </location>
</feature>
<dbReference type="PROSITE" id="PS00981">
    <property type="entry name" value="G_PROTEIN_RECEP_F3_3"/>
    <property type="match status" value="1"/>
</dbReference>
<evidence type="ECO:0000256" key="6">
    <source>
        <dbReference type="ARBA" id="ARBA00023040"/>
    </source>
</evidence>
<feature type="domain" description="G-protein coupled receptors family 3 profile" evidence="14">
    <location>
        <begin position="210"/>
        <end position="475"/>
    </location>
</feature>
<dbReference type="Pfam" id="PF00656">
    <property type="entry name" value="Peptidase_C14"/>
    <property type="match status" value="1"/>
</dbReference>
<dbReference type="GO" id="GO:0004197">
    <property type="term" value="F:cysteine-type endopeptidase activity"/>
    <property type="evidence" value="ECO:0007669"/>
    <property type="project" value="InterPro"/>
</dbReference>
<evidence type="ECO:0000256" key="13">
    <source>
        <dbReference type="SAM" id="Phobius"/>
    </source>
</evidence>
<organism evidence="15">
    <name type="scientific">Spodoptera frugiperda</name>
    <name type="common">Fall armyworm</name>
    <dbReference type="NCBI Taxonomy" id="7108"/>
    <lineage>
        <taxon>Eukaryota</taxon>
        <taxon>Metazoa</taxon>
        <taxon>Ecdysozoa</taxon>
        <taxon>Arthropoda</taxon>
        <taxon>Hexapoda</taxon>
        <taxon>Insecta</taxon>
        <taxon>Pterygota</taxon>
        <taxon>Neoptera</taxon>
        <taxon>Endopterygota</taxon>
        <taxon>Lepidoptera</taxon>
        <taxon>Glossata</taxon>
        <taxon>Ditrysia</taxon>
        <taxon>Noctuoidea</taxon>
        <taxon>Noctuidae</taxon>
        <taxon>Amphipyrinae</taxon>
        <taxon>Spodoptera</taxon>
    </lineage>
</organism>
<dbReference type="SUPFAM" id="SSF52129">
    <property type="entry name" value="Caspase-like"/>
    <property type="match status" value="1"/>
</dbReference>
<dbReference type="PROSITE" id="PS50259">
    <property type="entry name" value="G_PROTEIN_RECEP_F3_4"/>
    <property type="match status" value="1"/>
</dbReference>
<keyword evidence="3" id="KW-1003">Cell membrane</keyword>
<dbReference type="GO" id="GO:0005886">
    <property type="term" value="C:plasma membrane"/>
    <property type="evidence" value="ECO:0007669"/>
    <property type="project" value="UniProtKB-SubCell"/>
</dbReference>
<feature type="transmembrane region" description="Helical" evidence="13">
    <location>
        <begin position="435"/>
        <end position="460"/>
    </location>
</feature>
<dbReference type="CDD" id="cd15045">
    <property type="entry name" value="7tmC_mGluRs"/>
    <property type="match status" value="1"/>
</dbReference>
<feature type="compositionally biased region" description="Basic and acidic residues" evidence="12">
    <location>
        <begin position="519"/>
        <end position="532"/>
    </location>
</feature>
<dbReference type="InterPro" id="IPR029030">
    <property type="entry name" value="Caspase-like_dom_sf"/>
</dbReference>
<dbReference type="InterPro" id="IPR001828">
    <property type="entry name" value="ANF_lig-bd_rcpt"/>
</dbReference>
<name>A0A2H1VDD3_SPOFR</name>
<keyword evidence="5 13" id="KW-1133">Transmembrane helix</keyword>